<dbReference type="EMBL" id="JBHSLC010000023">
    <property type="protein sequence ID" value="MFC5356300.1"/>
    <property type="molecule type" value="Genomic_DNA"/>
</dbReference>
<sequence length="108" mass="12041">MIEAMCISIREMQSAFLTLGPGCAGLPTWFLWARNRPFDCDRPRLNRSKKPQHFQGDAFVFQRWGSFKSNDAFYKNAATAQSGSAAVPRRAAAMAFFKLSEEGCKAGL</sequence>
<evidence type="ECO:0000313" key="2">
    <source>
        <dbReference type="Proteomes" id="UP001596166"/>
    </source>
</evidence>
<comment type="caution">
    <text evidence="1">The sequence shown here is derived from an EMBL/GenBank/DDBJ whole genome shotgun (WGS) entry which is preliminary data.</text>
</comment>
<reference evidence="2" key="1">
    <citation type="journal article" date="2019" name="Int. J. Syst. Evol. Microbiol.">
        <title>The Global Catalogue of Microorganisms (GCM) 10K type strain sequencing project: providing services to taxonomists for standard genome sequencing and annotation.</title>
        <authorList>
            <consortium name="The Broad Institute Genomics Platform"/>
            <consortium name="The Broad Institute Genome Sequencing Center for Infectious Disease"/>
            <person name="Wu L."/>
            <person name="Ma J."/>
        </authorList>
    </citation>
    <scope>NUCLEOTIDE SEQUENCE [LARGE SCALE GENOMIC DNA]</scope>
    <source>
        <strain evidence="2">CCUG 58760</strain>
    </source>
</reference>
<proteinExistence type="predicted"/>
<name>A0ABW0G6P6_9PROT</name>
<gene>
    <name evidence="1" type="ORF">ACFPMG_14910</name>
</gene>
<dbReference type="RefSeq" id="WP_376995876.1">
    <property type="nucleotide sequence ID" value="NZ_JBHSLC010000023.1"/>
</dbReference>
<dbReference type="Proteomes" id="UP001596166">
    <property type="component" value="Unassembled WGS sequence"/>
</dbReference>
<organism evidence="1 2">
    <name type="scientific">Azospirillum himalayense</name>
    <dbReference type="NCBI Taxonomy" id="654847"/>
    <lineage>
        <taxon>Bacteria</taxon>
        <taxon>Pseudomonadati</taxon>
        <taxon>Pseudomonadota</taxon>
        <taxon>Alphaproteobacteria</taxon>
        <taxon>Rhodospirillales</taxon>
        <taxon>Azospirillaceae</taxon>
        <taxon>Azospirillum</taxon>
    </lineage>
</organism>
<accession>A0ABW0G6P6</accession>
<evidence type="ECO:0000313" key="1">
    <source>
        <dbReference type="EMBL" id="MFC5356300.1"/>
    </source>
</evidence>
<protein>
    <submittedName>
        <fullName evidence="1">Uncharacterized protein</fullName>
    </submittedName>
</protein>
<keyword evidence="2" id="KW-1185">Reference proteome</keyword>